<evidence type="ECO:0000313" key="3">
    <source>
        <dbReference type="EMBL" id="BAX54322.1"/>
    </source>
</evidence>
<dbReference type="Proteomes" id="UP000218676">
    <property type="component" value="Chromosome 1"/>
</dbReference>
<protein>
    <submittedName>
        <fullName evidence="3">D-inositol 3-phosphate glycosyltransferase</fullName>
    </submittedName>
</protein>
<feature type="domain" description="Glycosyl transferase family 1" evidence="1">
    <location>
        <begin position="180"/>
        <end position="336"/>
    </location>
</feature>
<dbReference type="Gene3D" id="3.40.50.2000">
    <property type="entry name" value="Glycogen Phosphorylase B"/>
    <property type="match status" value="2"/>
</dbReference>
<gene>
    <name evidence="3" type="ORF">PDPUS_1_02948</name>
</gene>
<dbReference type="InterPro" id="IPR028098">
    <property type="entry name" value="Glyco_trans_4-like_N"/>
</dbReference>
<dbReference type="EMBL" id="AP018045">
    <property type="protein sequence ID" value="BAX54322.1"/>
    <property type="molecule type" value="Genomic_DNA"/>
</dbReference>
<name>A0AAD1FPY2_PHODP</name>
<evidence type="ECO:0000259" key="1">
    <source>
        <dbReference type="Pfam" id="PF00534"/>
    </source>
</evidence>
<dbReference type="PANTHER" id="PTHR12526">
    <property type="entry name" value="GLYCOSYLTRANSFERASE"/>
    <property type="match status" value="1"/>
</dbReference>
<dbReference type="Pfam" id="PF13439">
    <property type="entry name" value="Glyco_transf_4"/>
    <property type="match status" value="1"/>
</dbReference>
<sequence>MNGAQIVQHLQPGGIERLVLNLLRFTSSHFNLKVIALEGSYKQALQHWPELRQFQDKLIFLNKPTGFKPYIFFQLRRIVKQHQIQFIHSHHLGPLFYSRPISRFMGLQHVHTEHDSWHLENPKARKQTQLLATGKHFSLIADANHIAKDLHRYLNRDVDSVILNGIDSKIFTLGDPVSARAQLQLPSDCFLLGAAGRLVAEKGMGLLLQALAQLPLHYHVAIAGIGPQQVILKQQAKELGIQHRVHWLNLVDDMPIFYQAIDLFCLPSVNEGLPLSLLEAQSCGKWVIATDVGAVREVITSDSGHIIADHSVKKLVNAILNAPHQPPAAMIRKHIIKNTDVRIMVEQYEKIWSSAL</sequence>
<dbReference type="GO" id="GO:1901135">
    <property type="term" value="P:carbohydrate derivative metabolic process"/>
    <property type="evidence" value="ECO:0007669"/>
    <property type="project" value="UniProtKB-ARBA"/>
</dbReference>
<proteinExistence type="predicted"/>
<dbReference type="RefSeq" id="WP_044174195.1">
    <property type="nucleotide sequence ID" value="NZ_AP018045.1"/>
</dbReference>
<dbReference type="Pfam" id="PF00534">
    <property type="entry name" value="Glycos_transf_1"/>
    <property type="match status" value="1"/>
</dbReference>
<dbReference type="InterPro" id="IPR001296">
    <property type="entry name" value="Glyco_trans_1"/>
</dbReference>
<dbReference type="SUPFAM" id="SSF53756">
    <property type="entry name" value="UDP-Glycosyltransferase/glycogen phosphorylase"/>
    <property type="match status" value="1"/>
</dbReference>
<dbReference type="GO" id="GO:0016757">
    <property type="term" value="F:glycosyltransferase activity"/>
    <property type="evidence" value="ECO:0007669"/>
    <property type="project" value="InterPro"/>
</dbReference>
<feature type="domain" description="Glycosyltransferase subfamily 4-like N-terminal" evidence="2">
    <location>
        <begin position="12"/>
        <end position="167"/>
    </location>
</feature>
<dbReference type="AlphaFoldDB" id="A0AAD1FPY2"/>
<organism evidence="3 4">
    <name type="scientific">Photobacterium damsela subsp. piscicida</name>
    <name type="common">Pasteurella piscicida</name>
    <dbReference type="NCBI Taxonomy" id="38294"/>
    <lineage>
        <taxon>Bacteria</taxon>
        <taxon>Pseudomonadati</taxon>
        <taxon>Pseudomonadota</taxon>
        <taxon>Gammaproteobacteria</taxon>
        <taxon>Vibrionales</taxon>
        <taxon>Vibrionaceae</taxon>
        <taxon>Photobacterium</taxon>
    </lineage>
</organism>
<accession>A0AAD1FPY2</accession>
<reference evidence="4" key="1">
    <citation type="submission" date="2017-05" db="EMBL/GenBank/DDBJ databases">
        <title>Whole genome sequence of fish pathogenic bacteria, Photobacterium damselae subsp. piscicida, strain 91-197, isolated from hybrid striped bass (Morone sp.) in USA.</title>
        <authorList>
            <person name="Teru Y."/>
            <person name="Hikima J."/>
            <person name="Kono T."/>
            <person name="Sakai M."/>
            <person name="Takano T."/>
            <person name="Hawke J.P."/>
            <person name="Takeyama H."/>
            <person name="Aoki T."/>
        </authorList>
    </citation>
    <scope>NUCLEOTIDE SEQUENCE [LARGE SCALE GENOMIC DNA]</scope>
    <source>
        <strain evidence="4">91-197</strain>
    </source>
</reference>
<evidence type="ECO:0000259" key="2">
    <source>
        <dbReference type="Pfam" id="PF13439"/>
    </source>
</evidence>
<evidence type="ECO:0000313" key="4">
    <source>
        <dbReference type="Proteomes" id="UP000218676"/>
    </source>
</evidence>